<dbReference type="Pfam" id="PF01869">
    <property type="entry name" value="BcrAD_BadFG"/>
    <property type="match status" value="1"/>
</dbReference>
<protein>
    <submittedName>
        <fullName evidence="3">N-acetylglucosamine kinase</fullName>
    </submittedName>
</protein>
<feature type="region of interest" description="Disordered" evidence="1">
    <location>
        <begin position="81"/>
        <end position="103"/>
    </location>
</feature>
<gene>
    <name evidence="3" type="ORF">ACFSJ0_57585</name>
</gene>
<name>A0ABW4GW19_9ACTN</name>
<reference evidence="4" key="1">
    <citation type="journal article" date="2019" name="Int. J. Syst. Evol. Microbiol.">
        <title>The Global Catalogue of Microorganisms (GCM) 10K type strain sequencing project: providing services to taxonomists for standard genome sequencing and annotation.</title>
        <authorList>
            <consortium name="The Broad Institute Genomics Platform"/>
            <consortium name="The Broad Institute Genome Sequencing Center for Infectious Disease"/>
            <person name="Wu L."/>
            <person name="Ma J."/>
        </authorList>
    </citation>
    <scope>NUCLEOTIDE SEQUENCE [LARGE SCALE GENOMIC DNA]</scope>
    <source>
        <strain evidence="4">CGMCC 1.15399</strain>
    </source>
</reference>
<dbReference type="RefSeq" id="WP_219538624.1">
    <property type="nucleotide sequence ID" value="NZ_JAHKRM010000049.1"/>
</dbReference>
<dbReference type="PANTHER" id="PTHR43190">
    <property type="entry name" value="N-ACETYL-D-GLUCOSAMINE KINASE"/>
    <property type="match status" value="1"/>
</dbReference>
<dbReference type="GO" id="GO:0016301">
    <property type="term" value="F:kinase activity"/>
    <property type="evidence" value="ECO:0007669"/>
    <property type="project" value="UniProtKB-KW"/>
</dbReference>
<sequence length="372" mass="36765">MELVLGIDAGGTSSRAALFTLAGTRVGYGVAGGANAVALGFPTACANLAAAVRRALTSADGVLASGGVTAGGVTAGAPGNAGAPTAADGSAASPPGAAPSAEVPSSAGALVRAVVVGMAGNAAMRQAVVERVFGGPGGDGVQGPAIHAEMTRTLGDVVTAFAAGTASPSGTVLISGTGAIAAKITDHVQVATADGYGWQLGDEGSAFWLGRAAARATIRALNASLQPRRGRLTELVICHLLSDGPFDDPVGRLAAVVQGQAPLALAELAPFVSEAAADGDPVALEIVDEAAIRLVRTAMEVHVSRLPIVLAGSVLTTEGPVRQAVLALLREETVSIAGDGAGAAAWLAARAYLSPQEAERRHPRFVSRDTPS</sequence>
<dbReference type="InterPro" id="IPR052519">
    <property type="entry name" value="Euk-type_GlcNAc_Kinase"/>
</dbReference>
<evidence type="ECO:0000313" key="4">
    <source>
        <dbReference type="Proteomes" id="UP001597097"/>
    </source>
</evidence>
<proteinExistence type="predicted"/>
<evidence type="ECO:0000313" key="3">
    <source>
        <dbReference type="EMBL" id="MFD1546745.1"/>
    </source>
</evidence>
<keyword evidence="3" id="KW-0808">Transferase</keyword>
<comment type="caution">
    <text evidence="3">The sequence shown here is derived from an EMBL/GenBank/DDBJ whole genome shotgun (WGS) entry which is preliminary data.</text>
</comment>
<dbReference type="PANTHER" id="PTHR43190:SF3">
    <property type="entry name" value="N-ACETYL-D-GLUCOSAMINE KINASE"/>
    <property type="match status" value="1"/>
</dbReference>
<evidence type="ECO:0000256" key="1">
    <source>
        <dbReference type="SAM" id="MobiDB-lite"/>
    </source>
</evidence>
<feature type="domain" description="ATPase BadF/BadG/BcrA/BcrD type" evidence="2">
    <location>
        <begin position="5"/>
        <end position="322"/>
    </location>
</feature>
<dbReference type="Proteomes" id="UP001597097">
    <property type="component" value="Unassembled WGS sequence"/>
</dbReference>
<keyword evidence="4" id="KW-1185">Reference proteome</keyword>
<dbReference type="InterPro" id="IPR002731">
    <property type="entry name" value="ATPase_BadF"/>
</dbReference>
<evidence type="ECO:0000259" key="2">
    <source>
        <dbReference type="Pfam" id="PF01869"/>
    </source>
</evidence>
<organism evidence="3 4">
    <name type="scientific">Nonomuraea guangzhouensis</name>
    <dbReference type="NCBI Taxonomy" id="1291555"/>
    <lineage>
        <taxon>Bacteria</taxon>
        <taxon>Bacillati</taxon>
        <taxon>Actinomycetota</taxon>
        <taxon>Actinomycetes</taxon>
        <taxon>Streptosporangiales</taxon>
        <taxon>Streptosporangiaceae</taxon>
        <taxon>Nonomuraea</taxon>
    </lineage>
</organism>
<dbReference type="EMBL" id="JBHUCM010000069">
    <property type="protein sequence ID" value="MFD1546745.1"/>
    <property type="molecule type" value="Genomic_DNA"/>
</dbReference>
<accession>A0ABW4GW19</accession>
<keyword evidence="3" id="KW-0418">Kinase</keyword>